<name>E3SK17_9CAUD</name>
<gene>
    <name evidence="1" type="primary">gp17</name>
    <name evidence="1" type="ORF">SShM2_116</name>
</gene>
<proteinExistence type="predicted"/>
<dbReference type="OrthoDB" id="2011at10239"/>
<dbReference type="Proteomes" id="UP000006525">
    <property type="component" value="Segment"/>
</dbReference>
<keyword evidence="2" id="KW-1185">Reference proteome</keyword>
<dbReference type="RefSeq" id="YP_004322782.1">
    <property type="nucleotide sequence ID" value="NC_015281.1"/>
</dbReference>
<dbReference type="KEGG" id="vg:10327271"/>
<evidence type="ECO:0000313" key="2">
    <source>
        <dbReference type="Proteomes" id="UP000006525"/>
    </source>
</evidence>
<dbReference type="GeneID" id="10327271"/>
<evidence type="ECO:0000313" key="1">
    <source>
        <dbReference type="EMBL" id="ADO97727.1"/>
    </source>
</evidence>
<sequence>MASMRGRAGQVVGQGFSGKKTQMGVKMSTAVKKVGCHNLKALLEEDKLIINDYDIIAELTTFIEKGQSFQAEDGCNDDLAMSLVIFAWLSTSDYFRELNDDDIRKRIYDDQREAIEEDMAPFGFMDDGLGDTVEVDANGDVWHADEYGERAYMWEYLS</sequence>
<organism evidence="1 2">
    <name type="scientific">Synechococcus phage S-ShM2</name>
    <dbReference type="NCBI Taxonomy" id="445683"/>
    <lineage>
        <taxon>Viruses</taxon>
        <taxon>Duplodnaviria</taxon>
        <taxon>Heunggongvirae</taxon>
        <taxon>Uroviricota</taxon>
        <taxon>Caudoviricetes</taxon>
        <taxon>Pantevenvirales</taxon>
        <taxon>Kyanoviridae</taxon>
        <taxon>Ahtivirus</taxon>
        <taxon>Ahtivirus sagseatwo</taxon>
    </lineage>
</organism>
<accession>E3SK17</accession>
<reference evidence="1 2" key="1">
    <citation type="journal article" date="2010" name="Environ. Microbiol.">
        <title>Genomic analysis of oceanic cyanobacterial myoviruses compared with T4-like myoviruses from diverse hosts and environments.</title>
        <authorList>
            <person name="Sullivan M.B."/>
            <person name="Huang K.H."/>
            <person name="Ignacio-Espinoza J.C."/>
            <person name="Berlin A.M."/>
            <person name="Kelly L."/>
            <person name="Weigele P.R."/>
            <person name="DeFrancesco A.S."/>
            <person name="Kern S.E."/>
            <person name="Thompson L.R."/>
            <person name="Young S."/>
            <person name="Yandava C."/>
            <person name="Fu R."/>
            <person name="Krastins B."/>
            <person name="Chase M."/>
            <person name="Sarracino D."/>
            <person name="Osburne M.S."/>
            <person name="Henn M.R."/>
            <person name="Chisholm S.W."/>
        </authorList>
    </citation>
    <scope>NUCLEOTIDE SEQUENCE [LARGE SCALE GENOMIC DNA]</scope>
    <source>
        <strain evidence="1">8102-4</strain>
    </source>
</reference>
<protein>
    <submittedName>
        <fullName evidence="1">Terminase large subunit</fullName>
    </submittedName>
</protein>
<dbReference type="EMBL" id="GU071096">
    <property type="protein sequence ID" value="ADO97727.1"/>
    <property type="molecule type" value="Genomic_DNA"/>
</dbReference>
<dbReference type="Gene3D" id="3.30.420.240">
    <property type="match status" value="1"/>
</dbReference>